<comment type="caution">
    <text evidence="1">The sequence shown here is derived from an EMBL/GenBank/DDBJ whole genome shotgun (WGS) entry which is preliminary data.</text>
</comment>
<evidence type="ECO:0000313" key="2">
    <source>
        <dbReference type="Proteomes" id="UP000178538"/>
    </source>
</evidence>
<dbReference type="EMBL" id="MHVG01000023">
    <property type="protein sequence ID" value="OHA89870.1"/>
    <property type="molecule type" value="Genomic_DNA"/>
</dbReference>
<protein>
    <recommendedName>
        <fullName evidence="3">Band 7 domain-containing protein</fullName>
    </recommendedName>
</protein>
<dbReference type="STRING" id="1802737.A2832_01895"/>
<dbReference type="AlphaFoldDB" id="A0A1G2SXU8"/>
<evidence type="ECO:0008006" key="3">
    <source>
        <dbReference type="Google" id="ProtNLM"/>
    </source>
</evidence>
<gene>
    <name evidence="1" type="ORF">A2832_01895</name>
</gene>
<sequence length="357" mass="40285">MILLVILTLVIAATLFIGSGFAIRALARIPFYWVFTPANTFCLVVSDEDESGDGMTGVGNLVNVLHAVPGKRLNKNALDTMEWQFEDGEDPEHDRFSFRKLGVQSMGNIFYTTRFNVDKRMRFAREKKLKEEEEKGEVRAVSTEMPHTVTKINRTRNVFYSGELSVSIKEADTADKLGLDMEIDFSFRRKYPVKSVLRLADASAFLTSLVEQIVNNETVVRPAEDYIGDKNTKTNREDLALFIASNQTFHDEIEKEVGFAIVKVSLRDVKMKKEHRDLLELQVTADKKAQAKIRDAEGDRDAQKARNEGDADRIIRVIIPAARDERTVAVRTAEAYENNKTVTTFAPGSDKMLPLGK</sequence>
<accession>A0A1G2SXU8</accession>
<proteinExistence type="predicted"/>
<organism evidence="1 2">
    <name type="scientific">Candidatus Zambryskibacteria bacterium RIFCSPHIGHO2_01_FULL_44_22b</name>
    <dbReference type="NCBI Taxonomy" id="1802737"/>
    <lineage>
        <taxon>Bacteria</taxon>
        <taxon>Candidatus Zambryskiibacteriota</taxon>
    </lineage>
</organism>
<dbReference type="Proteomes" id="UP000178538">
    <property type="component" value="Unassembled WGS sequence"/>
</dbReference>
<reference evidence="1 2" key="1">
    <citation type="journal article" date="2016" name="Nat. Commun.">
        <title>Thousands of microbial genomes shed light on interconnected biogeochemical processes in an aquifer system.</title>
        <authorList>
            <person name="Anantharaman K."/>
            <person name="Brown C.T."/>
            <person name="Hug L.A."/>
            <person name="Sharon I."/>
            <person name="Castelle C.J."/>
            <person name="Probst A.J."/>
            <person name="Thomas B.C."/>
            <person name="Singh A."/>
            <person name="Wilkins M.J."/>
            <person name="Karaoz U."/>
            <person name="Brodie E.L."/>
            <person name="Williams K.H."/>
            <person name="Hubbard S.S."/>
            <person name="Banfield J.F."/>
        </authorList>
    </citation>
    <scope>NUCLEOTIDE SEQUENCE [LARGE SCALE GENOMIC DNA]</scope>
</reference>
<name>A0A1G2SXU8_9BACT</name>
<evidence type="ECO:0000313" key="1">
    <source>
        <dbReference type="EMBL" id="OHA89870.1"/>
    </source>
</evidence>